<dbReference type="EMBL" id="RRYP01006035">
    <property type="protein sequence ID" value="TNV81523.1"/>
    <property type="molecule type" value="Genomic_DNA"/>
</dbReference>
<comment type="caution">
    <text evidence="1">The sequence shown here is derived from an EMBL/GenBank/DDBJ whole genome shotgun (WGS) entry which is preliminary data.</text>
</comment>
<sequence>MKQRKHFLSSLIISNTNLILIRSLSQLSMMMGDLLKYQLGQELENNSIQDLLCFFAYSNPRIDCIYRRAMLTQANREVVAESVNRMIMGLINRGFDHFNNLIPKTPKKSDFIPTIRKRDTKLERLIKQGIMVVESMQDEGRYQKLNSKIQFPGQKATQDITFSVNPSRTIPSTLVDGLGRNTKSVVKQQLVKYNGFTSMERNMGVRIPHIDLADYSDEE</sequence>
<dbReference type="AlphaFoldDB" id="A0A8J8NUS3"/>
<evidence type="ECO:0000313" key="1">
    <source>
        <dbReference type="EMBL" id="TNV81523.1"/>
    </source>
</evidence>
<proteinExistence type="predicted"/>
<accession>A0A8J8NUS3</accession>
<dbReference type="Proteomes" id="UP000785679">
    <property type="component" value="Unassembled WGS sequence"/>
</dbReference>
<gene>
    <name evidence="1" type="ORF">FGO68_gene8340</name>
</gene>
<name>A0A8J8NUS3_HALGN</name>
<evidence type="ECO:0000313" key="2">
    <source>
        <dbReference type="Proteomes" id="UP000785679"/>
    </source>
</evidence>
<keyword evidence="2" id="KW-1185">Reference proteome</keyword>
<organism evidence="1 2">
    <name type="scientific">Halteria grandinella</name>
    <dbReference type="NCBI Taxonomy" id="5974"/>
    <lineage>
        <taxon>Eukaryota</taxon>
        <taxon>Sar</taxon>
        <taxon>Alveolata</taxon>
        <taxon>Ciliophora</taxon>
        <taxon>Intramacronucleata</taxon>
        <taxon>Spirotrichea</taxon>
        <taxon>Stichotrichia</taxon>
        <taxon>Sporadotrichida</taxon>
        <taxon>Halteriidae</taxon>
        <taxon>Halteria</taxon>
    </lineage>
</organism>
<protein>
    <submittedName>
        <fullName evidence="1">Uncharacterized protein</fullName>
    </submittedName>
</protein>
<reference evidence="1" key="1">
    <citation type="submission" date="2019-06" db="EMBL/GenBank/DDBJ databases">
        <authorList>
            <person name="Zheng W."/>
        </authorList>
    </citation>
    <scope>NUCLEOTIDE SEQUENCE</scope>
    <source>
        <strain evidence="1">QDHG01</strain>
    </source>
</reference>